<proteinExistence type="predicted"/>
<feature type="region of interest" description="Disordered" evidence="1">
    <location>
        <begin position="638"/>
        <end position="700"/>
    </location>
</feature>
<organism evidence="2 3">
    <name type="scientific">Ereboglobus luteus</name>
    <dbReference type="NCBI Taxonomy" id="1796921"/>
    <lineage>
        <taxon>Bacteria</taxon>
        <taxon>Pseudomonadati</taxon>
        <taxon>Verrucomicrobiota</taxon>
        <taxon>Opitutia</taxon>
        <taxon>Opitutales</taxon>
        <taxon>Opitutaceae</taxon>
        <taxon>Ereboglobus</taxon>
    </lineage>
</organism>
<name>A0A2U8E593_9BACT</name>
<evidence type="ECO:0000313" key="3">
    <source>
        <dbReference type="Proteomes" id="UP000244896"/>
    </source>
</evidence>
<feature type="region of interest" description="Disordered" evidence="1">
    <location>
        <begin position="773"/>
        <end position="793"/>
    </location>
</feature>
<dbReference type="RefSeq" id="WP_108825944.1">
    <property type="nucleotide sequence ID" value="NZ_CP023004.1"/>
</dbReference>
<reference evidence="2 3" key="1">
    <citation type="journal article" date="2018" name="Syst. Appl. Microbiol.">
        <title>Ereboglobus luteus gen. nov. sp. nov. from cockroach guts, and new insights into the oxygen relationship of the genera Opitutus and Didymococcus (Verrucomicrobia: Opitutaceae).</title>
        <authorList>
            <person name="Tegtmeier D."/>
            <person name="Belitz A."/>
            <person name="Radek R."/>
            <person name="Heimerl T."/>
            <person name="Brune A."/>
        </authorList>
    </citation>
    <scope>NUCLEOTIDE SEQUENCE [LARGE SCALE GENOMIC DNA]</scope>
    <source>
        <strain evidence="2 3">Ho45</strain>
    </source>
</reference>
<sequence length="793" mass="86912">MNKFQRNSKFRHPNSKTEKAFLQPTFRWLVGIWILIVGICGHAVAAPYIEYLYPAGAQQNRTMEITLGGRSLEGASEVWVSGSGVTGKVLEVNMPTEAQIREARKRDEVAAQTARVRLTISPDAEPGIRDLRVMATAGLSNRFRFEIGKLPEVSEKEPNGHLADAQQLPALPVVVNGQITNADRDFFRFSARAGQQILIEVKARAIKSYLADAVPGWFQPRIVLYNSEGDRLAEADDFRFDPDPVMFFKAPADGDYIVEIWDAVSRGRDDLVYRMKIGELPYVTDIFPLGAPRGVMHHRFVARGINLPGKKADWICDVSDRQPGISEISFTLENGEKTNARPIEISELPEVPEYEPNNAQRQAQRVLTPVIINGRIDKPGDIDVFTFSAKAGDKLVIDVMARRLGSPLDARIVLGPQKLLGKTPTADDVKDERFGLITHHADPRLAHTFTQDGDYFVHLSDTQGKGGVEYAYRLSIAPQQPDFELRVMPDNLSVPAGGNVVVQLKSIRIDDYNGPIRLSTEGLPPGFELAGAEVKAGKNQTILTLSAPLDAKPGVYKPLFRAEAEIDGKTVTHKANVAEELMQAFFYYHTVPVEQGYLVVTPASPFRVEVMRPADAGPLELTLGKECEIPVRIIRDPNYRPPVAAPQPPKAKTGAGTKGKATAKKKTTSKNKSAGAGKNAGKKNAKKPAKKQQPQSAAKVPIRVMASRGGKGMIVEVAVIEAGATEGVVKVRCTNEKMVGEEGVFIIEATQRFRGQKTSSLAPALPFKVLPAEDGEPVNLVRDPSEKKNQPKK</sequence>
<feature type="compositionally biased region" description="Pro residues" evidence="1">
    <location>
        <begin position="639"/>
        <end position="649"/>
    </location>
</feature>
<protein>
    <submittedName>
        <fullName evidence="2">Peptidase</fullName>
    </submittedName>
</protein>
<evidence type="ECO:0000256" key="1">
    <source>
        <dbReference type="SAM" id="MobiDB-lite"/>
    </source>
</evidence>
<feature type="compositionally biased region" description="Low complexity" evidence="1">
    <location>
        <begin position="670"/>
        <end position="679"/>
    </location>
</feature>
<dbReference type="AlphaFoldDB" id="A0A2U8E593"/>
<feature type="compositionally biased region" description="Basic residues" evidence="1">
    <location>
        <begin position="680"/>
        <end position="690"/>
    </location>
</feature>
<keyword evidence="3" id="KW-1185">Reference proteome</keyword>
<gene>
    <name evidence="2" type="ORF">CKA38_13345</name>
</gene>
<feature type="compositionally biased region" description="Low complexity" evidence="1">
    <location>
        <begin position="650"/>
        <end position="660"/>
    </location>
</feature>
<dbReference type="OrthoDB" id="179938at2"/>
<dbReference type="Gene3D" id="2.60.120.380">
    <property type="match status" value="2"/>
</dbReference>
<feature type="compositionally biased region" description="Basic and acidic residues" evidence="1">
    <location>
        <begin position="783"/>
        <end position="793"/>
    </location>
</feature>
<accession>A0A2U8E593</accession>
<dbReference type="Proteomes" id="UP000244896">
    <property type="component" value="Chromosome"/>
</dbReference>
<dbReference type="KEGG" id="elut:CKA38_13345"/>
<dbReference type="EMBL" id="CP023004">
    <property type="protein sequence ID" value="AWI10109.1"/>
    <property type="molecule type" value="Genomic_DNA"/>
</dbReference>
<dbReference type="SUPFAM" id="SSF89260">
    <property type="entry name" value="Collagen-binding domain"/>
    <property type="match status" value="1"/>
</dbReference>
<evidence type="ECO:0000313" key="2">
    <source>
        <dbReference type="EMBL" id="AWI10109.1"/>
    </source>
</evidence>